<dbReference type="InterPro" id="IPR027417">
    <property type="entry name" value="P-loop_NTPase"/>
</dbReference>
<dbReference type="KEGG" id="bsol:FSW04_19990"/>
<sequence length="314" mass="33396">MPRATYPNHDEDDGIKRQTLLSGIIDSRLVVVTGKGGTGKTTVAAALARAARERGRTAVLCEIAGSTRATDLVEGTGVDTLAIDPQHALEEWLGRQLPRRLVHVLARSGAFAGFVGAAPGVRELVTITKAWELGEERRWRRDAVPYDTVVLDAPASGHGVGLLRTPRTFADIARIGPIASQARLVDAGLRDPARTALVAVALPAELAVTETLELEARLHDRLGRALDAIVVNGVWPRRMSVGDSDRVAAADGALAAAPRHAVAAAAGRVRVQQSQLARLRRDATAPVLTLPFLFETGLHDEHIRALSTRLAVAA</sequence>
<dbReference type="AlphaFoldDB" id="A0A5B8U9Z2"/>
<reference evidence="3 4" key="1">
    <citation type="journal article" date="2018" name="J. Microbiol.">
        <title>Baekduia soli gen. nov., sp. nov., a novel bacterium isolated from the soil of Baekdu Mountain and proposal of a novel family name, Baekduiaceae fam. nov.</title>
        <authorList>
            <person name="An D.S."/>
            <person name="Siddiqi M.Z."/>
            <person name="Kim K.H."/>
            <person name="Yu H.S."/>
            <person name="Im W.T."/>
        </authorList>
    </citation>
    <scope>NUCLEOTIDE SEQUENCE [LARGE SCALE GENOMIC DNA]</scope>
    <source>
        <strain evidence="3 4">BR7-21</strain>
    </source>
</reference>
<evidence type="ECO:0000256" key="1">
    <source>
        <dbReference type="ARBA" id="ARBA00011040"/>
    </source>
</evidence>
<dbReference type="SUPFAM" id="SSF52540">
    <property type="entry name" value="P-loop containing nucleoside triphosphate hydrolases"/>
    <property type="match status" value="1"/>
</dbReference>
<accession>A0A5B8U9Z2</accession>
<organism evidence="3 4">
    <name type="scientific">Baekduia soli</name>
    <dbReference type="NCBI Taxonomy" id="496014"/>
    <lineage>
        <taxon>Bacteria</taxon>
        <taxon>Bacillati</taxon>
        <taxon>Actinomycetota</taxon>
        <taxon>Thermoleophilia</taxon>
        <taxon>Solirubrobacterales</taxon>
        <taxon>Baekduiaceae</taxon>
        <taxon>Baekduia</taxon>
    </lineage>
</organism>
<dbReference type="InterPro" id="IPR025723">
    <property type="entry name" value="ArsA/GET3_ATPase-like"/>
</dbReference>
<dbReference type="OrthoDB" id="5242836at2"/>
<gene>
    <name evidence="3" type="ORF">FSW04_19990</name>
</gene>
<keyword evidence="4" id="KW-1185">Reference proteome</keyword>
<evidence type="ECO:0000313" key="3">
    <source>
        <dbReference type="EMBL" id="QEC49628.1"/>
    </source>
</evidence>
<protein>
    <recommendedName>
        <fullName evidence="2">ArsA/GET3 Anion-transporting ATPase-like domain-containing protein</fullName>
    </recommendedName>
</protein>
<name>A0A5B8U9Z2_9ACTN</name>
<dbReference type="GO" id="GO:0016887">
    <property type="term" value="F:ATP hydrolysis activity"/>
    <property type="evidence" value="ECO:0007669"/>
    <property type="project" value="InterPro"/>
</dbReference>
<feature type="domain" description="ArsA/GET3 Anion-transporting ATPase-like" evidence="2">
    <location>
        <begin position="28"/>
        <end position="170"/>
    </location>
</feature>
<evidence type="ECO:0000313" key="4">
    <source>
        <dbReference type="Proteomes" id="UP000321805"/>
    </source>
</evidence>
<dbReference type="PANTHER" id="PTHR10803">
    <property type="entry name" value="ARSENICAL PUMP-DRIVING ATPASE ARSENITE-TRANSLOCATING ATPASE"/>
    <property type="match status" value="1"/>
</dbReference>
<dbReference type="InterPro" id="IPR016300">
    <property type="entry name" value="ATPase_ArsA/GET3"/>
</dbReference>
<dbReference type="GO" id="GO:0005524">
    <property type="term" value="F:ATP binding"/>
    <property type="evidence" value="ECO:0007669"/>
    <property type="project" value="InterPro"/>
</dbReference>
<dbReference type="EMBL" id="CP042430">
    <property type="protein sequence ID" value="QEC49628.1"/>
    <property type="molecule type" value="Genomic_DNA"/>
</dbReference>
<evidence type="ECO:0000259" key="2">
    <source>
        <dbReference type="Pfam" id="PF02374"/>
    </source>
</evidence>
<dbReference type="Gene3D" id="3.40.50.300">
    <property type="entry name" value="P-loop containing nucleotide triphosphate hydrolases"/>
    <property type="match status" value="1"/>
</dbReference>
<dbReference type="Pfam" id="PF02374">
    <property type="entry name" value="ArsA_ATPase"/>
    <property type="match status" value="1"/>
</dbReference>
<dbReference type="Proteomes" id="UP000321805">
    <property type="component" value="Chromosome"/>
</dbReference>
<comment type="similarity">
    <text evidence="1">Belongs to the arsA ATPase family.</text>
</comment>
<proteinExistence type="inferred from homology"/>
<dbReference type="PANTHER" id="PTHR10803:SF3">
    <property type="entry name" value="ATPASE GET3"/>
    <property type="match status" value="1"/>
</dbReference>